<evidence type="ECO:0000256" key="11">
    <source>
        <dbReference type="PROSITE-ProRule" id="PRU00169"/>
    </source>
</evidence>
<dbReference type="SMART" id="SM00448">
    <property type="entry name" value="REC"/>
    <property type="match status" value="1"/>
</dbReference>
<protein>
    <recommendedName>
        <fullName evidence="2">histidine kinase</fullName>
        <ecNumber evidence="2">2.7.13.3</ecNumber>
    </recommendedName>
</protein>
<dbReference type="SMART" id="SM00388">
    <property type="entry name" value="HisKA"/>
    <property type="match status" value="1"/>
</dbReference>
<dbReference type="SUPFAM" id="SSF46689">
    <property type="entry name" value="Homeodomain-like"/>
    <property type="match status" value="1"/>
</dbReference>
<evidence type="ECO:0000256" key="9">
    <source>
        <dbReference type="ARBA" id="ARBA00023015"/>
    </source>
</evidence>
<dbReference type="PANTHER" id="PTHR43547">
    <property type="entry name" value="TWO-COMPONENT HISTIDINE KINASE"/>
    <property type="match status" value="1"/>
</dbReference>
<dbReference type="GO" id="GO:0043565">
    <property type="term" value="F:sequence-specific DNA binding"/>
    <property type="evidence" value="ECO:0007669"/>
    <property type="project" value="InterPro"/>
</dbReference>
<evidence type="ECO:0000256" key="3">
    <source>
        <dbReference type="ARBA" id="ARBA00022553"/>
    </source>
</evidence>
<keyword evidence="5" id="KW-0547">Nucleotide-binding</keyword>
<dbReference type="InterPro" id="IPR001789">
    <property type="entry name" value="Sig_transdc_resp-reg_receiver"/>
</dbReference>
<keyword evidence="9" id="KW-0805">Transcription regulation</keyword>
<proteinExistence type="predicted"/>
<dbReference type="Pfam" id="PF07495">
    <property type="entry name" value="Y_Y_Y"/>
    <property type="match status" value="1"/>
</dbReference>
<dbReference type="InterPro" id="IPR018060">
    <property type="entry name" value="HTH_AraC"/>
</dbReference>
<dbReference type="Pfam" id="PF12833">
    <property type="entry name" value="HTH_18"/>
    <property type="match status" value="1"/>
</dbReference>
<evidence type="ECO:0000256" key="1">
    <source>
        <dbReference type="ARBA" id="ARBA00000085"/>
    </source>
</evidence>
<keyword evidence="8" id="KW-0902">Two-component regulatory system</keyword>
<dbReference type="Gene3D" id="3.40.50.2300">
    <property type="match status" value="1"/>
</dbReference>
<comment type="catalytic activity">
    <reaction evidence="1">
        <text>ATP + protein L-histidine = ADP + protein N-phospho-L-histidine.</text>
        <dbReference type="EC" id="2.7.13.3"/>
    </reaction>
</comment>
<keyword evidence="12" id="KW-1133">Transmembrane helix</keyword>
<accession>A0A6C0GGF9</accession>
<dbReference type="SMART" id="SM00342">
    <property type="entry name" value="HTH_ARAC"/>
    <property type="match status" value="1"/>
</dbReference>
<keyword evidence="3 11" id="KW-0597">Phosphoprotein</keyword>
<evidence type="ECO:0000313" key="16">
    <source>
        <dbReference type="EMBL" id="QHT66914.1"/>
    </source>
</evidence>
<evidence type="ECO:0000259" key="15">
    <source>
        <dbReference type="PROSITE" id="PS50110"/>
    </source>
</evidence>
<keyword evidence="12" id="KW-0472">Membrane</keyword>
<dbReference type="InterPro" id="IPR003594">
    <property type="entry name" value="HATPase_dom"/>
</dbReference>
<feature type="domain" description="Histidine kinase" evidence="14">
    <location>
        <begin position="867"/>
        <end position="1088"/>
    </location>
</feature>
<dbReference type="CDD" id="cd16922">
    <property type="entry name" value="HATPase_EvgS-ArcB-TorS-like"/>
    <property type="match status" value="1"/>
</dbReference>
<dbReference type="CDD" id="cd17574">
    <property type="entry name" value="REC_OmpR"/>
    <property type="match status" value="1"/>
</dbReference>
<dbReference type="Gene3D" id="1.10.287.130">
    <property type="match status" value="1"/>
</dbReference>
<sequence length="1388" mass="155113">MKWLLRIGAIFLFLHALTLLLRSACVLAQAQSISFMSSPLPEESSFGTITGITQDKQGFIWISSNSGVHRFDGYRWTSYINPAFPGNSRSECIFADEDGSIWVGTFSKGLFKLNPWTGIFTHVPLGTREDSLQEGNSFVTVLTKDLKGKLWIGTHNGLYHLDRKTGQYVHYQHDSTDRNSLSHNHVRVVYEDHSGTIWAGTGSPWNSLPGAGGLNRLSYETGKFTRYLHDPNDPHTLVHNQVRAILEDSRGNFWIGTFEDGLHTMDREKGTFQHYSSDTLHPEKLSRPFPSITIITPITGGLSTKDGITFIHEDAAGNLWIGANRSGLVHFEPTTGKVTRYDPRPEHSGALQEGGPWWAYSSQEGILWIGTFPGELYRVDPLKKYIPYSPIGNPVGALAQDTAGIHWLGTLKGLIRRDAETGFQQHFVHNANDATSLSNDTILSLLKDRQGVLWVGTLNGLNRFDKAKGRFTHMLHSASDPTSLRGNLIHKLYQDKKGRIWIGLVEGVDQLDPNTGKVRHYTLTGGPNKSTRITALQEDNAGNMWVGVYTNGIFRLNPGSGKDEHFLADANVYTICLDHQGTLWVGTQGGLFYWDAALGDFSLFINPNTGKSMPSMRGIVEDNNHVLWLSTAIGIIRINKSRTEVRVYGREYGVNGDNILVSAIYKGSTGEVLVGTHMGYYTVSPGSLTRDRQAPQIALTDFKIGEVSVKPGADSPISESLSVAKEIILPYHQNSFSFDFAAMHYVNPLQNRHLFRLEGYEASWRRAGSEKAAYYYNVPPGTYTFRIKAASSQQIWSDKAITVVVLPPWWRTSWAYIAYAIFILALLLLARYQIIRRERVKAQFRVKEMEASKLREMDSLKSRLFSNISHEFRTPLSLIRGTAEQMQQISAVADLQSGFQFIDRHANRLLQLVNQLLDLSRLEAGKMEVHKHPIEVVDFLTKLAGSFVSLAESKEITFRYHLPLQETWVEADGDKLEKVISNLLANAFKFTPSGGSVIFRSSLENSSVHASVLQITIEDTGIGIAASNLPHIFDRFYQADTSTTRSYEGTGIGLALTKELLELQQGSIEVESTEGKGTIFWVMLPLVVLPAPAEHKPALQVTQNDHSVTHVPLVFDINHENTTQHRENSVLSVRVLVVEDNVDLRQFLKESLSDAYTVIEADNGQQGYQQAIEEVPDLVILDLMMPSMDGISLCATLKADVRTSHIPIILLTAKADIDSKRKGLETGADDYLTKPFVVEELHLRVKNLIEGRKKLRELFKQQVRLEPAEIAVTSTDTLFLQKIMSVIETQMSNAAFDVEMLSREVGMSRSNLHRKLMALTGQAANECIRSIRIKRAAYLFDHGFGSVGEVATRVGFSSSNYFAKCFREIYGQSPSEYLRQKITAGQQL</sequence>
<keyword evidence="17" id="KW-1185">Reference proteome</keyword>
<dbReference type="PROSITE" id="PS50109">
    <property type="entry name" value="HIS_KIN"/>
    <property type="match status" value="1"/>
</dbReference>
<dbReference type="EC" id="2.7.13.3" evidence="2"/>
<dbReference type="InterPro" id="IPR036890">
    <property type="entry name" value="HATPase_C_sf"/>
</dbReference>
<dbReference type="InterPro" id="IPR005467">
    <property type="entry name" value="His_kinase_dom"/>
</dbReference>
<evidence type="ECO:0000256" key="8">
    <source>
        <dbReference type="ARBA" id="ARBA00023012"/>
    </source>
</evidence>
<dbReference type="FunFam" id="1.10.287.130:FF:000045">
    <property type="entry name" value="Two-component system sensor histidine kinase/response regulator"/>
    <property type="match status" value="1"/>
</dbReference>
<dbReference type="Proteomes" id="UP000480178">
    <property type="component" value="Chromosome"/>
</dbReference>
<dbReference type="InterPro" id="IPR011110">
    <property type="entry name" value="Reg_prop"/>
</dbReference>
<dbReference type="InterPro" id="IPR013783">
    <property type="entry name" value="Ig-like_fold"/>
</dbReference>
<organism evidence="16 17">
    <name type="scientific">Rhodocytophaga rosea</name>
    <dbReference type="NCBI Taxonomy" id="2704465"/>
    <lineage>
        <taxon>Bacteria</taxon>
        <taxon>Pseudomonadati</taxon>
        <taxon>Bacteroidota</taxon>
        <taxon>Cytophagia</taxon>
        <taxon>Cytophagales</taxon>
        <taxon>Rhodocytophagaceae</taxon>
        <taxon>Rhodocytophaga</taxon>
    </lineage>
</organism>
<dbReference type="PROSITE" id="PS50110">
    <property type="entry name" value="RESPONSE_REGULATORY"/>
    <property type="match status" value="1"/>
</dbReference>
<reference evidence="16 17" key="1">
    <citation type="submission" date="2020-01" db="EMBL/GenBank/DDBJ databases">
        <authorList>
            <person name="Kim M.K."/>
        </authorList>
    </citation>
    <scope>NUCLEOTIDE SEQUENCE [LARGE SCALE GENOMIC DNA]</scope>
    <source>
        <strain evidence="16 17">172606-1</strain>
    </source>
</reference>
<dbReference type="PRINTS" id="PR00344">
    <property type="entry name" value="BCTRLSENSOR"/>
</dbReference>
<dbReference type="InterPro" id="IPR011123">
    <property type="entry name" value="Y_Y_Y"/>
</dbReference>
<evidence type="ECO:0000313" key="17">
    <source>
        <dbReference type="Proteomes" id="UP000480178"/>
    </source>
</evidence>
<dbReference type="Pfam" id="PF02518">
    <property type="entry name" value="HATPase_c"/>
    <property type="match status" value="1"/>
</dbReference>
<dbReference type="InterPro" id="IPR015943">
    <property type="entry name" value="WD40/YVTN_repeat-like_dom_sf"/>
</dbReference>
<evidence type="ECO:0000256" key="6">
    <source>
        <dbReference type="ARBA" id="ARBA00022777"/>
    </source>
</evidence>
<dbReference type="Pfam" id="PF00072">
    <property type="entry name" value="Response_reg"/>
    <property type="match status" value="1"/>
</dbReference>
<evidence type="ECO:0000256" key="5">
    <source>
        <dbReference type="ARBA" id="ARBA00022741"/>
    </source>
</evidence>
<feature type="domain" description="HTH araC/xylS-type" evidence="13">
    <location>
        <begin position="1281"/>
        <end position="1380"/>
    </location>
</feature>
<evidence type="ECO:0000256" key="12">
    <source>
        <dbReference type="SAM" id="Phobius"/>
    </source>
</evidence>
<keyword evidence="4" id="KW-0808">Transferase</keyword>
<evidence type="ECO:0000256" key="7">
    <source>
        <dbReference type="ARBA" id="ARBA00022840"/>
    </source>
</evidence>
<feature type="modified residue" description="4-aspartylphosphate" evidence="11">
    <location>
        <position position="1182"/>
    </location>
</feature>
<dbReference type="SUPFAM" id="SSF52172">
    <property type="entry name" value="CheY-like"/>
    <property type="match status" value="1"/>
</dbReference>
<evidence type="ECO:0000256" key="2">
    <source>
        <dbReference type="ARBA" id="ARBA00012438"/>
    </source>
</evidence>
<dbReference type="InterPro" id="IPR009057">
    <property type="entry name" value="Homeodomain-like_sf"/>
</dbReference>
<feature type="domain" description="Response regulatory" evidence="15">
    <location>
        <begin position="1134"/>
        <end position="1249"/>
    </location>
</feature>
<dbReference type="Gene3D" id="2.130.10.10">
    <property type="entry name" value="YVTN repeat-like/Quinoprotein amine dehydrogenase"/>
    <property type="match status" value="4"/>
</dbReference>
<name>A0A6C0GGF9_9BACT</name>
<dbReference type="Pfam" id="PF00512">
    <property type="entry name" value="HisKA"/>
    <property type="match status" value="1"/>
</dbReference>
<keyword evidence="12" id="KW-0812">Transmembrane</keyword>
<dbReference type="SUPFAM" id="SSF55874">
    <property type="entry name" value="ATPase domain of HSP90 chaperone/DNA topoisomerase II/histidine kinase"/>
    <property type="match status" value="1"/>
</dbReference>
<dbReference type="CDD" id="cd00082">
    <property type="entry name" value="HisKA"/>
    <property type="match status" value="1"/>
</dbReference>
<dbReference type="EMBL" id="CP048222">
    <property type="protein sequence ID" value="QHT66914.1"/>
    <property type="molecule type" value="Genomic_DNA"/>
</dbReference>
<dbReference type="InterPro" id="IPR004358">
    <property type="entry name" value="Sig_transdc_His_kin-like_C"/>
</dbReference>
<keyword evidence="7" id="KW-0067">ATP-binding</keyword>
<keyword evidence="6" id="KW-0418">Kinase</keyword>
<dbReference type="InterPro" id="IPR011006">
    <property type="entry name" value="CheY-like_superfamily"/>
</dbReference>
<feature type="transmembrane region" description="Helical" evidence="12">
    <location>
        <begin position="814"/>
        <end position="832"/>
    </location>
</feature>
<dbReference type="PANTHER" id="PTHR43547:SF2">
    <property type="entry name" value="HYBRID SIGNAL TRANSDUCTION HISTIDINE KINASE C"/>
    <property type="match status" value="1"/>
</dbReference>
<dbReference type="GO" id="GO:0000155">
    <property type="term" value="F:phosphorelay sensor kinase activity"/>
    <property type="evidence" value="ECO:0007669"/>
    <property type="project" value="InterPro"/>
</dbReference>
<dbReference type="SUPFAM" id="SSF63829">
    <property type="entry name" value="Calcium-dependent phosphotriesterase"/>
    <property type="match status" value="3"/>
</dbReference>
<dbReference type="FunFam" id="2.60.40.10:FF:000791">
    <property type="entry name" value="Two-component system sensor histidine kinase/response regulator"/>
    <property type="match status" value="1"/>
</dbReference>
<dbReference type="SMART" id="SM00387">
    <property type="entry name" value="HATPase_c"/>
    <property type="match status" value="1"/>
</dbReference>
<dbReference type="PROSITE" id="PS01124">
    <property type="entry name" value="HTH_ARAC_FAMILY_2"/>
    <property type="match status" value="1"/>
</dbReference>
<dbReference type="SUPFAM" id="SSF47384">
    <property type="entry name" value="Homodimeric domain of signal transducing histidine kinase"/>
    <property type="match status" value="1"/>
</dbReference>
<dbReference type="Pfam" id="PF07494">
    <property type="entry name" value="Reg_prop"/>
    <property type="match status" value="6"/>
</dbReference>
<evidence type="ECO:0000259" key="14">
    <source>
        <dbReference type="PROSITE" id="PS50109"/>
    </source>
</evidence>
<dbReference type="KEGG" id="rhoz:GXP67_09725"/>
<dbReference type="InterPro" id="IPR036097">
    <property type="entry name" value="HisK_dim/P_sf"/>
</dbReference>
<dbReference type="GO" id="GO:0003700">
    <property type="term" value="F:DNA-binding transcription factor activity"/>
    <property type="evidence" value="ECO:0007669"/>
    <property type="project" value="InterPro"/>
</dbReference>
<evidence type="ECO:0000256" key="10">
    <source>
        <dbReference type="ARBA" id="ARBA00023163"/>
    </source>
</evidence>
<dbReference type="RefSeq" id="WP_162442965.1">
    <property type="nucleotide sequence ID" value="NZ_CP048222.1"/>
</dbReference>
<dbReference type="Gene3D" id="3.30.565.10">
    <property type="entry name" value="Histidine kinase-like ATPase, C-terminal domain"/>
    <property type="match status" value="1"/>
</dbReference>
<dbReference type="Gene3D" id="2.60.40.10">
    <property type="entry name" value="Immunoglobulins"/>
    <property type="match status" value="1"/>
</dbReference>
<dbReference type="FunFam" id="3.30.565.10:FF:000037">
    <property type="entry name" value="Hybrid sensor histidine kinase/response regulator"/>
    <property type="match status" value="1"/>
</dbReference>
<dbReference type="GO" id="GO:0005524">
    <property type="term" value="F:ATP binding"/>
    <property type="evidence" value="ECO:0007669"/>
    <property type="project" value="UniProtKB-KW"/>
</dbReference>
<keyword evidence="10" id="KW-0804">Transcription</keyword>
<evidence type="ECO:0000259" key="13">
    <source>
        <dbReference type="PROSITE" id="PS01124"/>
    </source>
</evidence>
<dbReference type="InterPro" id="IPR003661">
    <property type="entry name" value="HisK_dim/P_dom"/>
</dbReference>
<gene>
    <name evidence="16" type="ORF">GXP67_09725</name>
</gene>
<evidence type="ECO:0000256" key="4">
    <source>
        <dbReference type="ARBA" id="ARBA00022679"/>
    </source>
</evidence>
<dbReference type="Gene3D" id="1.10.10.60">
    <property type="entry name" value="Homeodomain-like"/>
    <property type="match status" value="1"/>
</dbReference>